<protein>
    <submittedName>
        <fullName evidence="1">Uncharacterized protein</fullName>
    </submittedName>
</protein>
<organism evidence="1 2">
    <name type="scientific">Pararhizobium capsulatum DSM 1112</name>
    <dbReference type="NCBI Taxonomy" id="1121113"/>
    <lineage>
        <taxon>Bacteria</taxon>
        <taxon>Pseudomonadati</taxon>
        <taxon>Pseudomonadota</taxon>
        <taxon>Alphaproteobacteria</taxon>
        <taxon>Hyphomicrobiales</taxon>
        <taxon>Rhizobiaceae</taxon>
        <taxon>Rhizobium/Agrobacterium group</taxon>
        <taxon>Pararhizobium</taxon>
    </lineage>
</organism>
<sequence>MITASFRATATAARLNPIFSLSFTPHTRNALSDLVRVRITVAASYSSPRKCLSPRRDI</sequence>
<proteinExistence type="predicted"/>
<name>A0ABU0BZH4_9HYPH</name>
<keyword evidence="2" id="KW-1185">Reference proteome</keyword>
<accession>A0ABU0BZH4</accession>
<reference evidence="1 2" key="1">
    <citation type="submission" date="2023-07" db="EMBL/GenBank/DDBJ databases">
        <title>Genomic Encyclopedia of Type Strains, Phase IV (KMG-IV): sequencing the most valuable type-strain genomes for metagenomic binning, comparative biology and taxonomic classification.</title>
        <authorList>
            <person name="Goeker M."/>
        </authorList>
    </citation>
    <scope>NUCLEOTIDE SEQUENCE [LARGE SCALE GENOMIC DNA]</scope>
    <source>
        <strain evidence="1 2">DSM 1112</strain>
    </source>
</reference>
<comment type="caution">
    <text evidence="1">The sequence shown here is derived from an EMBL/GenBank/DDBJ whole genome shotgun (WGS) entry which is preliminary data.</text>
</comment>
<evidence type="ECO:0000313" key="2">
    <source>
        <dbReference type="Proteomes" id="UP001230207"/>
    </source>
</evidence>
<dbReference type="EMBL" id="JAUSVF010000003">
    <property type="protein sequence ID" value="MDQ0323109.1"/>
    <property type="molecule type" value="Genomic_DNA"/>
</dbReference>
<evidence type="ECO:0000313" key="1">
    <source>
        <dbReference type="EMBL" id="MDQ0323109.1"/>
    </source>
</evidence>
<gene>
    <name evidence="1" type="ORF">QO002_005315</name>
</gene>
<dbReference type="Proteomes" id="UP001230207">
    <property type="component" value="Unassembled WGS sequence"/>
</dbReference>